<dbReference type="GO" id="GO:0006145">
    <property type="term" value="P:purine nucleobase catabolic process"/>
    <property type="evidence" value="ECO:0007669"/>
    <property type="project" value="TreeGrafter"/>
</dbReference>
<dbReference type="SUPFAM" id="SSF51556">
    <property type="entry name" value="Metallo-dependent hydrolases"/>
    <property type="match status" value="1"/>
</dbReference>
<name>A0A2H4SCL3_CORMI</name>
<organism evidence="3 4">
    <name type="scientific">Cordyceps militaris</name>
    <name type="common">Caterpillar fungus</name>
    <name type="synonym">Clavaria militaris</name>
    <dbReference type="NCBI Taxonomy" id="73501"/>
    <lineage>
        <taxon>Eukaryota</taxon>
        <taxon>Fungi</taxon>
        <taxon>Dikarya</taxon>
        <taxon>Ascomycota</taxon>
        <taxon>Pezizomycotina</taxon>
        <taxon>Sordariomycetes</taxon>
        <taxon>Hypocreomycetidae</taxon>
        <taxon>Hypocreales</taxon>
        <taxon>Cordycipitaceae</taxon>
        <taxon>Cordyceps</taxon>
    </lineage>
</organism>
<dbReference type="EMBL" id="CP023323">
    <property type="protein sequence ID" value="ATY60850.1"/>
    <property type="molecule type" value="Genomic_DNA"/>
</dbReference>
<dbReference type="InterPro" id="IPR011059">
    <property type="entry name" value="Metal-dep_hydrolase_composite"/>
</dbReference>
<gene>
    <name evidence="3" type="ORF">A9K55_005502</name>
</gene>
<dbReference type="PANTHER" id="PTHR43668:SF5">
    <property type="entry name" value="AMIDOHYDROLASE 3 DOMAIN-CONTAINING PROTEIN"/>
    <property type="match status" value="1"/>
</dbReference>
<evidence type="ECO:0000259" key="2">
    <source>
        <dbReference type="Pfam" id="PF01979"/>
    </source>
</evidence>
<feature type="region of interest" description="Disordered" evidence="1">
    <location>
        <begin position="568"/>
        <end position="589"/>
    </location>
</feature>
<dbReference type="InterPro" id="IPR023213">
    <property type="entry name" value="CAT-like_dom_sf"/>
</dbReference>
<feature type="region of interest" description="Disordered" evidence="1">
    <location>
        <begin position="1030"/>
        <end position="1053"/>
    </location>
</feature>
<dbReference type="Proteomes" id="UP000323067">
    <property type="component" value="Chromosome vi"/>
</dbReference>
<dbReference type="PANTHER" id="PTHR43668">
    <property type="entry name" value="ALLANTOINASE"/>
    <property type="match status" value="1"/>
</dbReference>
<evidence type="ECO:0000256" key="1">
    <source>
        <dbReference type="SAM" id="MobiDB-lite"/>
    </source>
</evidence>
<dbReference type="VEuPathDB" id="FungiDB:A9K55_005502"/>
<sequence>MSASAQCAEPAVYPVFLQDAVKANRVLIALTLRFNDVLDVQVVRDSLSQLLRIGHWRKLTGRLHQNADGGWHVRIPSQYTPQDPDFAFFEKTYAAELASHPIGKLYPAATRKAATQPLDPAIRALLVPDGFPGSFDALVARQWPQLTLFASSFRDATVLTLLLPHTAMDASAITALLRNWSRVMAGDAAGSVERVHGAPVDPLSVLDRGAETPPLPPHVLDRQRMTWWQIIAFVALFLWRKVTWGAAETRLVYLPEEALRALKARTMREAQTCAPGSDTFLSEGDILTAWLSRLTLAGTGRQIPATILDVINARNQIPAVKNEEEIFLQNLLGVAFTPLSAKDMQSSTGAIALRHRRSLTQQLSEPAFTLHLQRMRHAIRKSPFRLPPVFYGHASALVLVSNNVSRPGYAAVVDFGPAVLHRARTERRNAPGTPVFAMTIPTDMSDMMGFMSIWGKDNQGGFWLSATMSRAGWGLVEEHVADIENYTIPSNTFSPMPGLPLPPPYEVAAYPSAPPSRRVRIRGWLSRRTLASLALALFIFFLCLSHHPARRGLTEAADEQFASALEQCHARSQRPPKTAPGSRTQNPRWAADYGQKQRIVLRNATLFDGQRFVDHAVDIVFSRGLVESVQASGGESHDGSALVYNLHGRYVTPGLVDMHSHHMLSPWPGTDMTADGAEVRPDTRAVTGQMRVIDALKAYDEATAIIASGGVTTSLVIPGSSNLIGGEGAPVKNALRSGAAAEPVVEDVLLERGLPPRTRRRYMKMALGENPKAVWGYSRLGNAWRLREHFQKARDVMQAQDDYCARLQVAEQGSARTRSDFLADNARFPFNLELESVVALLRGQVSLHNHNYEPQDLETMVRISEEFGFVIAGFHHAVEAWQVPAMLSERVPNVTIATFAEFSLYKHEAYWPSLYAGHVLDKGGIKVAYKSDHVESFTNAKYLLCQAAVAHGFHLPAEKALQAVTAVPAAAMDQDHRVGYCRPGYDADIVVWDDHPLNRGATPLQVFIDGIPQLNDTMVEKSTGSSWYSPLAEGPSSQVMPQVKYEPDDKTRRDKCQGMKNAGGNMIISGIRRTFALDYPELAIEQVAAGTDSLQLILENGRLVCAGTPATCQESRARIEATTGSAHLRLTNGHVAPGLSALTNALGVREIATDPSTGDGGAGGQSLADPASILYAKHGAALDGKAFARARLGGVTRAVTAPVADGAPPFVSGVSVEIRTGGTQSLLHGGIVQEEVALHVALGEAARADEGAVSRGVQKIRTMLEDGRGRHNETVFGRVATGRLPLLVYADNKYEIEQLIWIKKDFADTNLVLVGAMEAPFVAKDLAAAGIPAILTRDRGAPTTFGTRDGFVGPPLTRSIASYLKDAGVKFGLALLEPGMPSDYKIHDLLPEAGWTAKYAGLRDDEAVALVTRNVEDILDLKHKNRDIVVYEGNPLYYGATVALVLTESEETGRLDVVGCFPRENEMVVTTGSLA</sequence>
<dbReference type="SUPFAM" id="SSF51338">
    <property type="entry name" value="Composite domain of metallo-dependent hydrolases"/>
    <property type="match status" value="1"/>
</dbReference>
<dbReference type="Gene3D" id="3.30.559.10">
    <property type="entry name" value="Chloramphenicol acetyltransferase-like domain"/>
    <property type="match status" value="2"/>
</dbReference>
<evidence type="ECO:0000313" key="4">
    <source>
        <dbReference type="Proteomes" id="UP000323067"/>
    </source>
</evidence>
<dbReference type="InterPro" id="IPR006680">
    <property type="entry name" value="Amidohydro-rel"/>
</dbReference>
<dbReference type="VEuPathDB" id="FungiDB:CCM_03482"/>
<dbReference type="Pfam" id="PF01979">
    <property type="entry name" value="Amidohydro_1"/>
    <property type="match status" value="1"/>
</dbReference>
<dbReference type="InterPro" id="IPR050138">
    <property type="entry name" value="DHOase/Allantoinase_Hydrolase"/>
</dbReference>
<dbReference type="Gene3D" id="3.20.20.140">
    <property type="entry name" value="Metal-dependent hydrolases"/>
    <property type="match status" value="2"/>
</dbReference>
<feature type="domain" description="Amidohydrolase-related" evidence="2">
    <location>
        <begin position="919"/>
        <end position="1010"/>
    </location>
</feature>
<protein>
    <submittedName>
        <fullName evidence="3">Carbohydrate esterase family 9</fullName>
    </submittedName>
</protein>
<reference evidence="3 4" key="1">
    <citation type="journal article" date="2017" name="BMC Genomics">
        <title>Chromosome level assembly and secondary metabolite potential of the parasitic fungus Cordyceps militaris.</title>
        <authorList>
            <person name="Kramer G.J."/>
            <person name="Nodwell J.R."/>
        </authorList>
    </citation>
    <scope>NUCLEOTIDE SEQUENCE [LARGE SCALE GENOMIC DNA]</scope>
    <source>
        <strain evidence="3 4">ATCC 34164</strain>
    </source>
</reference>
<proteinExistence type="predicted"/>
<dbReference type="GO" id="GO:0004038">
    <property type="term" value="F:allantoinase activity"/>
    <property type="evidence" value="ECO:0007669"/>
    <property type="project" value="TreeGrafter"/>
</dbReference>
<dbReference type="OrthoDB" id="10258955at2759"/>
<evidence type="ECO:0000313" key="3">
    <source>
        <dbReference type="EMBL" id="ATY60850.1"/>
    </source>
</evidence>
<accession>A0A2H4SCL3</accession>
<dbReference type="GO" id="GO:0005737">
    <property type="term" value="C:cytoplasm"/>
    <property type="evidence" value="ECO:0007669"/>
    <property type="project" value="TreeGrafter"/>
</dbReference>
<dbReference type="InterPro" id="IPR032466">
    <property type="entry name" value="Metal_Hydrolase"/>
</dbReference>